<feature type="region of interest" description="Disordered" evidence="1">
    <location>
        <begin position="41"/>
        <end position="82"/>
    </location>
</feature>
<dbReference type="Proteomes" id="UP000244336">
    <property type="component" value="Chromosome 1"/>
</dbReference>
<evidence type="ECO:0000313" key="3">
    <source>
        <dbReference type="Proteomes" id="UP000244336"/>
    </source>
</evidence>
<organism evidence="2 3">
    <name type="scientific">Panicum hallii var. hallii</name>
    <dbReference type="NCBI Taxonomy" id="1504633"/>
    <lineage>
        <taxon>Eukaryota</taxon>
        <taxon>Viridiplantae</taxon>
        <taxon>Streptophyta</taxon>
        <taxon>Embryophyta</taxon>
        <taxon>Tracheophyta</taxon>
        <taxon>Spermatophyta</taxon>
        <taxon>Magnoliopsida</taxon>
        <taxon>Liliopsida</taxon>
        <taxon>Poales</taxon>
        <taxon>Poaceae</taxon>
        <taxon>PACMAD clade</taxon>
        <taxon>Panicoideae</taxon>
        <taxon>Panicodae</taxon>
        <taxon>Paniceae</taxon>
        <taxon>Panicinae</taxon>
        <taxon>Panicum</taxon>
        <taxon>Panicum sect. Panicum</taxon>
    </lineage>
</organism>
<keyword evidence="3" id="KW-1185">Reference proteome</keyword>
<dbReference type="Gramene" id="PUZ75296">
    <property type="protein sequence ID" value="PUZ75296"/>
    <property type="gene ID" value="GQ55_1G148100"/>
</dbReference>
<accession>A0A2T7F5D3</accession>
<feature type="compositionally biased region" description="Low complexity" evidence="1">
    <location>
        <begin position="43"/>
        <end position="56"/>
    </location>
</feature>
<dbReference type="AlphaFoldDB" id="A0A2T7F5D3"/>
<protein>
    <submittedName>
        <fullName evidence="2">Uncharacterized protein</fullName>
    </submittedName>
</protein>
<gene>
    <name evidence="2" type="ORF">GQ55_1G148100</name>
</gene>
<proteinExistence type="predicted"/>
<reference evidence="2 3" key="1">
    <citation type="submission" date="2018-04" db="EMBL/GenBank/DDBJ databases">
        <title>WGS assembly of Panicum hallii var. hallii HAL2.</title>
        <authorList>
            <person name="Lovell J."/>
            <person name="Jenkins J."/>
            <person name="Lowry D."/>
            <person name="Mamidi S."/>
            <person name="Sreedasyam A."/>
            <person name="Weng X."/>
            <person name="Barry K."/>
            <person name="Bonette J."/>
            <person name="Campitelli B."/>
            <person name="Daum C."/>
            <person name="Gordon S."/>
            <person name="Gould B."/>
            <person name="Lipzen A."/>
            <person name="MacQueen A."/>
            <person name="Palacio-Mejia J."/>
            <person name="Plott C."/>
            <person name="Shakirov E."/>
            <person name="Shu S."/>
            <person name="Yoshinaga Y."/>
            <person name="Zane M."/>
            <person name="Rokhsar D."/>
            <person name="Grimwood J."/>
            <person name="Schmutz J."/>
            <person name="Juenger T."/>
        </authorList>
    </citation>
    <scope>NUCLEOTIDE SEQUENCE [LARGE SCALE GENOMIC DNA]</scope>
    <source>
        <strain evidence="3">cv. HAL2</strain>
    </source>
</reference>
<dbReference type="EMBL" id="CM009749">
    <property type="protein sequence ID" value="PUZ75296.1"/>
    <property type="molecule type" value="Genomic_DNA"/>
</dbReference>
<evidence type="ECO:0000313" key="2">
    <source>
        <dbReference type="EMBL" id="PUZ75296.1"/>
    </source>
</evidence>
<sequence length="82" mass="8781">MGPTSSALCLPWPAMLPWKRRRRRRRAPGRLCRRICNSSKHGPVAAVDAPSVAPSDQRPAGHRSLALLGPTPVPGGPKLTLA</sequence>
<evidence type="ECO:0000256" key="1">
    <source>
        <dbReference type="SAM" id="MobiDB-lite"/>
    </source>
</evidence>
<name>A0A2T7F5D3_9POAL</name>